<dbReference type="EMBL" id="CP072133">
    <property type="protein sequence ID" value="QTH71235.1"/>
    <property type="molecule type" value="Genomic_DNA"/>
</dbReference>
<feature type="transmembrane region" description="Helical" evidence="1">
    <location>
        <begin position="12"/>
        <end position="35"/>
    </location>
</feature>
<evidence type="ECO:0000313" key="3">
    <source>
        <dbReference type="Proteomes" id="UP000664904"/>
    </source>
</evidence>
<gene>
    <name evidence="2" type="ORF">J5O05_15805</name>
</gene>
<dbReference type="Pfam" id="PF18943">
    <property type="entry name" value="DUF5690"/>
    <property type="match status" value="1"/>
</dbReference>
<feature type="transmembrane region" description="Helical" evidence="1">
    <location>
        <begin position="55"/>
        <end position="76"/>
    </location>
</feature>
<name>A0A975DGG7_9GAMM</name>
<protein>
    <recommendedName>
        <fullName evidence="4">MFS transporter</fullName>
    </recommendedName>
</protein>
<dbReference type="InterPro" id="IPR043745">
    <property type="entry name" value="DUF5690"/>
</dbReference>
<feature type="transmembrane region" description="Helical" evidence="1">
    <location>
        <begin position="88"/>
        <end position="106"/>
    </location>
</feature>
<dbReference type="SUPFAM" id="SSF103473">
    <property type="entry name" value="MFS general substrate transporter"/>
    <property type="match status" value="1"/>
</dbReference>
<dbReference type="AlphaFoldDB" id="A0A975DGG7"/>
<feature type="transmembrane region" description="Helical" evidence="1">
    <location>
        <begin position="172"/>
        <end position="193"/>
    </location>
</feature>
<accession>A0A975DGG7</accession>
<feature type="transmembrane region" description="Helical" evidence="1">
    <location>
        <begin position="139"/>
        <end position="160"/>
    </location>
</feature>
<reference evidence="2" key="1">
    <citation type="submission" date="2021-03" db="EMBL/GenBank/DDBJ databases">
        <title>Complete Genome of Pseudoalteromonas xiamenensis STKMTI.2, a new potential marine bacterium producing anti-Vibrio compounds.</title>
        <authorList>
            <person name="Handayani D.P."/>
            <person name="Isnansetyo A."/>
            <person name="Istiqomah I."/>
            <person name="Jumina J."/>
        </authorList>
    </citation>
    <scope>NUCLEOTIDE SEQUENCE</scope>
    <source>
        <strain evidence="2">STKMTI.2</strain>
    </source>
</reference>
<keyword evidence="1" id="KW-1133">Transmembrane helix</keyword>
<dbReference type="KEGG" id="pxi:J5O05_15805"/>
<keyword evidence="1" id="KW-0472">Membrane</keyword>
<feature type="transmembrane region" description="Helical" evidence="1">
    <location>
        <begin position="112"/>
        <end position="132"/>
    </location>
</feature>
<dbReference type="RefSeq" id="WP_208842876.1">
    <property type="nucleotide sequence ID" value="NZ_CP072133.1"/>
</dbReference>
<dbReference type="Proteomes" id="UP000664904">
    <property type="component" value="Chromosome"/>
</dbReference>
<proteinExistence type="predicted"/>
<keyword evidence="3" id="KW-1185">Reference proteome</keyword>
<sequence length="243" mass="27387">MNFQLQSYLSRNSVLFCIYTIIAACSTYAFMYGFRKPIAVGLFQEESLFGLSLKALYLASQIFGYALSKFIGIKIISELQSHGREKAILFLVTVAWLALLGFALIPAPWNSVFMLINGLPLGMVWGIVFSYLEGRRVTEVLAAGLCTSFIVASGLVKSVGSYLMLDWSVSEYWMPFATATVFFPLLGLSVWMLSQVPPPNPQDIAHRKKRELHDQVRSQSAVACFRLWFDLANYWLHFADYST</sequence>
<keyword evidence="1" id="KW-0812">Transmembrane</keyword>
<evidence type="ECO:0000313" key="2">
    <source>
        <dbReference type="EMBL" id="QTH71235.1"/>
    </source>
</evidence>
<evidence type="ECO:0008006" key="4">
    <source>
        <dbReference type="Google" id="ProtNLM"/>
    </source>
</evidence>
<organism evidence="2 3">
    <name type="scientific">Pseudoalteromonas xiamenensis</name>
    <dbReference type="NCBI Taxonomy" id="882626"/>
    <lineage>
        <taxon>Bacteria</taxon>
        <taxon>Pseudomonadati</taxon>
        <taxon>Pseudomonadota</taxon>
        <taxon>Gammaproteobacteria</taxon>
        <taxon>Alteromonadales</taxon>
        <taxon>Pseudoalteromonadaceae</taxon>
        <taxon>Pseudoalteromonas</taxon>
    </lineage>
</organism>
<evidence type="ECO:0000256" key="1">
    <source>
        <dbReference type="SAM" id="Phobius"/>
    </source>
</evidence>
<dbReference type="InterPro" id="IPR036259">
    <property type="entry name" value="MFS_trans_sf"/>
</dbReference>